<keyword evidence="5" id="KW-1003">Cell membrane</keyword>
<keyword evidence="16" id="KW-1185">Reference proteome</keyword>
<evidence type="ECO:0000256" key="11">
    <source>
        <dbReference type="ARBA" id="ARBA00054496"/>
    </source>
</evidence>
<reference evidence="15 16" key="1">
    <citation type="submission" date="2016-06" db="EMBL/GenBank/DDBJ databases">
        <title>Genome of Rhinopithecus bieti.</title>
        <authorList>
            <person name="Wu"/>
            <person name="C.-I. and Zhang"/>
            <person name="Y."/>
        </authorList>
    </citation>
    <scope>NUCLEOTIDE SEQUENCE</scope>
</reference>
<evidence type="ECO:0000256" key="2">
    <source>
        <dbReference type="ARBA" id="ARBA00004496"/>
    </source>
</evidence>
<dbReference type="PANTHER" id="PTHR47538:SF1">
    <property type="entry name" value="PERILIPIN-4"/>
    <property type="match status" value="1"/>
</dbReference>
<protein>
    <recommendedName>
        <fullName evidence="12">Perilipin-4</fullName>
    </recommendedName>
    <alternativeName>
        <fullName evidence="13">Adipocyte protein S3-12</fullName>
    </alternativeName>
</protein>
<accession>A0A2K6MC01</accession>
<evidence type="ECO:0000256" key="14">
    <source>
        <dbReference type="SAM" id="MobiDB-lite"/>
    </source>
</evidence>
<dbReference type="Gene3D" id="1.20.120.340">
    <property type="entry name" value="Flagellar protein FliS"/>
    <property type="match status" value="1"/>
</dbReference>
<reference evidence="15" key="2">
    <citation type="submission" date="2025-08" db="UniProtKB">
        <authorList>
            <consortium name="Ensembl"/>
        </authorList>
    </citation>
    <scope>IDENTIFICATION</scope>
</reference>
<keyword evidence="10" id="KW-0472">Membrane</keyword>
<dbReference type="PANTHER" id="PTHR47538">
    <property type="entry name" value="PERILIPIN 4"/>
    <property type="match status" value="1"/>
</dbReference>
<evidence type="ECO:0000256" key="8">
    <source>
        <dbReference type="ARBA" id="ARBA00022677"/>
    </source>
</evidence>
<evidence type="ECO:0000256" key="4">
    <source>
        <dbReference type="ARBA" id="ARBA00006311"/>
    </source>
</evidence>
<dbReference type="Pfam" id="PF03036">
    <property type="entry name" value="Perilipin"/>
    <property type="match status" value="1"/>
</dbReference>
<keyword evidence="6" id="KW-0963">Cytoplasm</keyword>
<keyword evidence="7" id="KW-0597">Phosphoprotein</keyword>
<dbReference type="GeneTree" id="ENSGT00950000182920"/>
<evidence type="ECO:0000256" key="6">
    <source>
        <dbReference type="ARBA" id="ARBA00022490"/>
    </source>
</evidence>
<dbReference type="AlphaFoldDB" id="A0A2K6MC01"/>
<feature type="compositionally biased region" description="Polar residues" evidence="14">
    <location>
        <begin position="708"/>
        <end position="727"/>
    </location>
</feature>
<dbReference type="OMA" id="PQAEHQI"/>
<feature type="region of interest" description="Disordered" evidence="14">
    <location>
        <begin position="708"/>
        <end position="737"/>
    </location>
</feature>
<feature type="region of interest" description="Disordered" evidence="14">
    <location>
        <begin position="470"/>
        <end position="496"/>
    </location>
</feature>
<keyword evidence="9" id="KW-0677">Repeat</keyword>
<reference evidence="15" key="3">
    <citation type="submission" date="2025-09" db="UniProtKB">
        <authorList>
            <consortium name="Ensembl"/>
        </authorList>
    </citation>
    <scope>IDENTIFICATION</scope>
</reference>
<dbReference type="GO" id="GO:0005886">
    <property type="term" value="C:plasma membrane"/>
    <property type="evidence" value="ECO:0007669"/>
    <property type="project" value="UniProtKB-SubCell"/>
</dbReference>
<evidence type="ECO:0000313" key="16">
    <source>
        <dbReference type="Proteomes" id="UP000233180"/>
    </source>
</evidence>
<evidence type="ECO:0000256" key="10">
    <source>
        <dbReference type="ARBA" id="ARBA00023136"/>
    </source>
</evidence>
<dbReference type="GO" id="GO:0005811">
    <property type="term" value="C:lipid droplet"/>
    <property type="evidence" value="ECO:0007669"/>
    <property type="project" value="UniProtKB-SubCell"/>
</dbReference>
<dbReference type="SUPFAM" id="SSF109775">
    <property type="entry name" value="Mannose-6-phosphate receptor binding protein 1 (Tip47), C-terminal domain"/>
    <property type="match status" value="1"/>
</dbReference>
<evidence type="ECO:0000256" key="9">
    <source>
        <dbReference type="ARBA" id="ARBA00022737"/>
    </source>
</evidence>
<evidence type="ECO:0000256" key="12">
    <source>
        <dbReference type="ARBA" id="ARBA00071187"/>
    </source>
</evidence>
<evidence type="ECO:0000256" key="13">
    <source>
        <dbReference type="ARBA" id="ARBA00083511"/>
    </source>
</evidence>
<proteinExistence type="inferred from homology"/>
<comment type="similarity">
    <text evidence="4">Belongs to the perilipin family.</text>
</comment>
<comment type="subcellular location">
    <subcellularLocation>
        <location evidence="1">Cell membrane</location>
    </subcellularLocation>
    <subcellularLocation>
        <location evidence="2">Cytoplasm</location>
    </subcellularLocation>
    <subcellularLocation>
        <location evidence="3">Lipid droplet</location>
    </subcellularLocation>
</comment>
<feature type="compositionally biased region" description="Basic and acidic residues" evidence="14">
    <location>
        <begin position="1"/>
        <end position="13"/>
    </location>
</feature>
<name>A0A2K6MC01_RHIBE</name>
<evidence type="ECO:0000256" key="3">
    <source>
        <dbReference type="ARBA" id="ARBA00004502"/>
    </source>
</evidence>
<dbReference type="InterPro" id="IPR004279">
    <property type="entry name" value="Perilipin"/>
</dbReference>
<dbReference type="GO" id="GO:0005829">
    <property type="term" value="C:cytosol"/>
    <property type="evidence" value="ECO:0007669"/>
    <property type="project" value="Ensembl"/>
</dbReference>
<evidence type="ECO:0000313" key="15">
    <source>
        <dbReference type="Ensembl" id="ENSRBIP00000033307.1"/>
    </source>
</evidence>
<comment type="function">
    <text evidence="11">May play a role in triacylglycerol packaging into adipocytes. May function as a coat protein involved in the biogenesis of lipid droplets.</text>
</comment>
<evidence type="ECO:0000256" key="5">
    <source>
        <dbReference type="ARBA" id="ARBA00022475"/>
    </source>
</evidence>
<organism evidence="15 16">
    <name type="scientific">Rhinopithecus bieti</name>
    <name type="common">Black snub-nosed monkey</name>
    <name type="synonym">Pygathrix bieti</name>
    <dbReference type="NCBI Taxonomy" id="61621"/>
    <lineage>
        <taxon>Eukaryota</taxon>
        <taxon>Metazoa</taxon>
        <taxon>Chordata</taxon>
        <taxon>Craniata</taxon>
        <taxon>Vertebrata</taxon>
        <taxon>Euteleostomi</taxon>
        <taxon>Mammalia</taxon>
        <taxon>Eutheria</taxon>
        <taxon>Euarchontoglires</taxon>
        <taxon>Primates</taxon>
        <taxon>Haplorrhini</taxon>
        <taxon>Catarrhini</taxon>
        <taxon>Cercopithecidae</taxon>
        <taxon>Colobinae</taxon>
        <taxon>Rhinopithecus</taxon>
    </lineage>
</organism>
<feature type="region of interest" description="Disordered" evidence="14">
    <location>
        <begin position="1"/>
        <end position="24"/>
    </location>
</feature>
<keyword evidence="8" id="KW-0551">Lipid droplet</keyword>
<dbReference type="STRING" id="61621.ENSRBIP00000033307"/>
<evidence type="ECO:0000256" key="7">
    <source>
        <dbReference type="ARBA" id="ARBA00022553"/>
    </source>
</evidence>
<dbReference type="FunFam" id="1.20.120.340:FF:000007">
    <property type="entry name" value="Perilipin 4"/>
    <property type="match status" value="1"/>
</dbReference>
<sequence>MSAPDEGRRDPPKPKGKTLGSFFGSLPGFSSARNLVANAHSSARAQPATDPAGASATEAARPQAQVATHLEQTAPWTEKELQPSEKQMVSGAKDLVCSKMSRAKDAVSSGMASVVDAAKGVVQGGLDTTRSALTGTKEAVSSGVTGAVDMAKGAVQGGLDTSKAVLTGTKDTVSAGLTGAVNVAKGTVQAGVDTTKTVLTGTKDTVTTGVMGAVNLAKGTVQTGVDTSKAVLTGTKDAVSTGLTGAVNVARGTIQTGVDTSKTVLTGTKDTVSTGFTGAANVAKGAMQTGLNTTQNIAAGTKDTICSGVTGAMNLARGTIQTGMDTTKTVLTDRAADPATKDTGLLGMGACECRQGTVQTGVGHQTKTFCPDWQLKTLCSTGLTRCCELGQRDVQTGVADHPKTVLTGTKDTSGAVGVTGALNVAKGAVQTGGGLDTTKSVAGLALKTLLSTGLTGAVNFDWRGHHQLGRPSRAWDTTKSVSHGSERTQCPGAPWGQRNVAKGVRRCRGNQDHGDVPTGMDTTRTGGWTLPSLFLTGTKTAVSLGPQVLVDLPKGLPGPPWPTTKDCVNRYLRDTVRSGGQLVACDVAKVPIDSVDTAKTVLSGTKDAVTTGVVGAVNVAKGTMQTGVDTSKAVLTGTKDTVCSGVTGAMSMAKGAIQGGLDTTKAVLTGTKDAASAGLMGSGNVATGAIHTGLSTFQNWLPSTQATSCSGLASSRTTDNGGEQTALSPREAPFAGISRPPDMLSVGLEPAWEATATTKSLATDVATFTQGVALGREDMGPLATTHSPKEAPRLAMLRNELEGLGDIFHPMNAEEQAQLAASQPGPKVLSAEQGSYFVRLGDLGPSFRQRAFEHTVSHLQHGQFQARDTLAQLQDCFKLIEEAQQAPEGQPCMDQGSGASVEDATVQEERDAGALSRVCGLLQQLHTAYSGLASSLQGLPAELQQPVKQARRSLCELYGVVASAGSVEALPAEQLVQCRERVHQAWQGLEQLLEGLQHNPPLSWLVGPFALPPGGQ</sequence>
<evidence type="ECO:0000256" key="1">
    <source>
        <dbReference type="ARBA" id="ARBA00004236"/>
    </source>
</evidence>
<dbReference type="Proteomes" id="UP000233180">
    <property type="component" value="Unassembled WGS sequence"/>
</dbReference>
<gene>
    <name evidence="15" type="primary">PLIN4</name>
</gene>
<dbReference type="Ensembl" id="ENSRBIT00000057287.1">
    <property type="protein sequence ID" value="ENSRBIP00000033307.1"/>
    <property type="gene ID" value="ENSRBIG00000040411.1"/>
</dbReference>
<feature type="region of interest" description="Disordered" evidence="14">
    <location>
        <begin position="37"/>
        <end position="60"/>
    </location>
</feature>